<dbReference type="SUPFAM" id="SSF109604">
    <property type="entry name" value="HD-domain/PDEase-like"/>
    <property type="match status" value="1"/>
</dbReference>
<organism evidence="4 5">
    <name type="scientific">Fibrobacter succinogenes</name>
    <name type="common">Bacteroides succinogenes</name>
    <dbReference type="NCBI Taxonomy" id="833"/>
    <lineage>
        <taxon>Bacteria</taxon>
        <taxon>Pseudomonadati</taxon>
        <taxon>Fibrobacterota</taxon>
        <taxon>Fibrobacteria</taxon>
        <taxon>Fibrobacterales</taxon>
        <taxon>Fibrobacteraceae</taxon>
        <taxon>Fibrobacter</taxon>
    </lineage>
</organism>
<feature type="domain" description="HD-GYP" evidence="3">
    <location>
        <begin position="189"/>
        <end position="386"/>
    </location>
</feature>
<proteinExistence type="predicted"/>
<protein>
    <submittedName>
        <fullName evidence="4">GAF domain-containing protein</fullName>
    </submittedName>
</protein>
<dbReference type="SUPFAM" id="SSF55781">
    <property type="entry name" value="GAF domain-like"/>
    <property type="match status" value="1"/>
</dbReference>
<feature type="coiled-coil region" evidence="1">
    <location>
        <begin position="172"/>
        <end position="199"/>
    </location>
</feature>
<dbReference type="InterPro" id="IPR003607">
    <property type="entry name" value="HD/PDEase_dom"/>
</dbReference>
<evidence type="ECO:0000313" key="4">
    <source>
        <dbReference type="EMBL" id="SUQ25055.1"/>
    </source>
</evidence>
<evidence type="ECO:0000259" key="2">
    <source>
        <dbReference type="PROSITE" id="PS51831"/>
    </source>
</evidence>
<dbReference type="PROSITE" id="PS51831">
    <property type="entry name" value="HD"/>
    <property type="match status" value="1"/>
</dbReference>
<dbReference type="EMBL" id="UHJL01000003">
    <property type="protein sequence ID" value="SUQ25055.1"/>
    <property type="molecule type" value="Genomic_DNA"/>
</dbReference>
<dbReference type="Gene3D" id="1.10.3210.10">
    <property type="entry name" value="Hypothetical protein af1432"/>
    <property type="match status" value="1"/>
</dbReference>
<dbReference type="Pfam" id="PF13487">
    <property type="entry name" value="HD_5"/>
    <property type="match status" value="1"/>
</dbReference>
<dbReference type="AlphaFoldDB" id="A0A380S7D1"/>
<dbReference type="InterPro" id="IPR003018">
    <property type="entry name" value="GAF"/>
</dbReference>
<dbReference type="Gene3D" id="3.30.450.40">
    <property type="match status" value="1"/>
</dbReference>
<dbReference type="PROSITE" id="PS51832">
    <property type="entry name" value="HD_GYP"/>
    <property type="match status" value="1"/>
</dbReference>
<evidence type="ECO:0000313" key="5">
    <source>
        <dbReference type="Proteomes" id="UP000255423"/>
    </source>
</evidence>
<accession>A0A380S7D1</accession>
<dbReference type="PANTHER" id="PTHR45228:SF1">
    <property type="entry name" value="CYCLIC DI-GMP PHOSPHODIESTERASE TM_0186"/>
    <property type="match status" value="1"/>
</dbReference>
<dbReference type="SMART" id="SM00065">
    <property type="entry name" value="GAF"/>
    <property type="match status" value="1"/>
</dbReference>
<dbReference type="CDD" id="cd00077">
    <property type="entry name" value="HDc"/>
    <property type="match status" value="1"/>
</dbReference>
<gene>
    <name evidence="4" type="ORF">SAMN05661053_2471</name>
</gene>
<dbReference type="InterPro" id="IPR037522">
    <property type="entry name" value="HD_GYP_dom"/>
</dbReference>
<dbReference type="InterPro" id="IPR029016">
    <property type="entry name" value="GAF-like_dom_sf"/>
</dbReference>
<evidence type="ECO:0000256" key="1">
    <source>
        <dbReference type="SAM" id="Coils"/>
    </source>
</evidence>
<sequence>MSYQGKSTDLGDGEVAALLFEYMPKIAAEHETDSLLVLMADLGRQIVQADRCSLWLIDEEKNELWTKVAHGVSELRIPLSAGFVGYSLKTGEPVLVDDAYRDARFDRRSDIKNGYHTTSVMTMPLESDGRVMGVFQAINKVGENVFFSEKDLERLKLISVYSAKTIESAIRAQKLECYAKQLERKAEELKSAHMELIRILGEVSEFRSQEVGDHIHRVAEISLKLAKYLGLPADQQELIYYAAPLHDLGKVGIADMILNKAGKLTPEEFSIMKRHSVIGRTLLRDSKTDLLCMASDIASAHHERWDGTGYPDKLKGEEIPLAARICAVADVLDALSSPRCYKPAWPEDRVKEEMKKSSGSHFQPELIDILMAHWDEFYSCYKPDGEFVKKKLLPPVK</sequence>
<dbReference type="InterPro" id="IPR006674">
    <property type="entry name" value="HD_domain"/>
</dbReference>
<evidence type="ECO:0000259" key="3">
    <source>
        <dbReference type="PROSITE" id="PS51832"/>
    </source>
</evidence>
<keyword evidence="1" id="KW-0175">Coiled coil</keyword>
<reference evidence="4 5" key="1">
    <citation type="submission" date="2017-08" db="EMBL/GenBank/DDBJ databases">
        <authorList>
            <person name="de Groot N.N."/>
        </authorList>
    </citation>
    <scope>NUCLEOTIDE SEQUENCE [LARGE SCALE GENOMIC DNA]</scope>
    <source>
        <strain evidence="4 5">HM2</strain>
    </source>
</reference>
<dbReference type="PANTHER" id="PTHR45228">
    <property type="entry name" value="CYCLIC DI-GMP PHOSPHODIESTERASE TM_0186-RELATED"/>
    <property type="match status" value="1"/>
</dbReference>
<dbReference type="SMART" id="SM00471">
    <property type="entry name" value="HDc"/>
    <property type="match status" value="1"/>
</dbReference>
<feature type="domain" description="HD" evidence="2">
    <location>
        <begin position="211"/>
        <end position="335"/>
    </location>
</feature>
<dbReference type="Proteomes" id="UP000255423">
    <property type="component" value="Unassembled WGS sequence"/>
</dbReference>
<dbReference type="RefSeq" id="WP_109573366.1">
    <property type="nucleotide sequence ID" value="NZ_UHJL01000003.1"/>
</dbReference>
<dbReference type="Pfam" id="PF01590">
    <property type="entry name" value="GAF"/>
    <property type="match status" value="1"/>
</dbReference>
<name>A0A380S7D1_FIBSU</name>
<dbReference type="InterPro" id="IPR052020">
    <property type="entry name" value="Cyclic_di-GMP/3'3'-cGAMP_PDE"/>
</dbReference>